<evidence type="ECO:0000313" key="1">
    <source>
        <dbReference type="EMBL" id="KAK7235281.1"/>
    </source>
</evidence>
<gene>
    <name evidence="1" type="ORF">SO694_00068149</name>
</gene>
<sequence length="130" mass="14916">MLAKNLTMYHTYFCVSMGNWSRLFEFDEEMSDGDMDMDQTDLDRERKRIEDIASMKSSQQAKYELAKRKRCEDAGLQWHWVHNYDGPNGYQIDPSYEAPGQIGATCPRTGSWCCARRAASTGPRGGARFL</sequence>
<protein>
    <submittedName>
        <fullName evidence="1">Uncharacterized protein</fullName>
    </submittedName>
</protein>
<dbReference type="EMBL" id="JBBJCI010000293">
    <property type="protein sequence ID" value="KAK7235281.1"/>
    <property type="molecule type" value="Genomic_DNA"/>
</dbReference>
<proteinExistence type="predicted"/>
<keyword evidence="2" id="KW-1185">Reference proteome</keyword>
<accession>A0ABR1FQ39</accession>
<dbReference type="Proteomes" id="UP001363151">
    <property type="component" value="Unassembled WGS sequence"/>
</dbReference>
<comment type="caution">
    <text evidence="1">The sequence shown here is derived from an EMBL/GenBank/DDBJ whole genome shotgun (WGS) entry which is preliminary data.</text>
</comment>
<organism evidence="1 2">
    <name type="scientific">Aureococcus anophagefferens</name>
    <name type="common">Harmful bloom alga</name>
    <dbReference type="NCBI Taxonomy" id="44056"/>
    <lineage>
        <taxon>Eukaryota</taxon>
        <taxon>Sar</taxon>
        <taxon>Stramenopiles</taxon>
        <taxon>Ochrophyta</taxon>
        <taxon>Pelagophyceae</taxon>
        <taxon>Pelagomonadales</taxon>
        <taxon>Pelagomonadaceae</taxon>
        <taxon>Aureococcus</taxon>
    </lineage>
</organism>
<name>A0ABR1FQ39_AURAN</name>
<evidence type="ECO:0000313" key="2">
    <source>
        <dbReference type="Proteomes" id="UP001363151"/>
    </source>
</evidence>
<reference evidence="1 2" key="1">
    <citation type="submission" date="2024-03" db="EMBL/GenBank/DDBJ databases">
        <title>Aureococcus anophagefferens CCMP1851 and Kratosvirus quantuckense: Draft genome of a second virus-susceptible host strain in the model system.</title>
        <authorList>
            <person name="Chase E."/>
            <person name="Truchon A.R."/>
            <person name="Schepens W."/>
            <person name="Wilhelm S.W."/>
        </authorList>
    </citation>
    <scope>NUCLEOTIDE SEQUENCE [LARGE SCALE GENOMIC DNA]</scope>
    <source>
        <strain evidence="1 2">CCMP1851</strain>
    </source>
</reference>